<dbReference type="NCBIfam" id="TIGR00114">
    <property type="entry name" value="lumazine-synth"/>
    <property type="match status" value="1"/>
</dbReference>
<dbReference type="CDD" id="cd09209">
    <property type="entry name" value="Lumazine_synthase-I"/>
    <property type="match status" value="1"/>
</dbReference>
<evidence type="ECO:0000256" key="2">
    <source>
        <dbReference type="ARBA" id="ARBA00007424"/>
    </source>
</evidence>
<dbReference type="GO" id="GO:0005829">
    <property type="term" value="C:cytosol"/>
    <property type="evidence" value="ECO:0007669"/>
    <property type="project" value="TreeGrafter"/>
</dbReference>
<keyword evidence="4" id="KW-0686">Riboflavin biosynthesis</keyword>
<protein>
    <recommendedName>
        <fullName evidence="3">6,7-dimethyl-8-ribityllumazine synthase</fullName>
        <ecNumber evidence="3">2.5.1.78</ecNumber>
    </recommendedName>
</protein>
<organism evidence="7">
    <name type="scientific">hydrothermal vent metagenome</name>
    <dbReference type="NCBI Taxonomy" id="652676"/>
    <lineage>
        <taxon>unclassified sequences</taxon>
        <taxon>metagenomes</taxon>
        <taxon>ecological metagenomes</taxon>
    </lineage>
</organism>
<dbReference type="EC" id="2.5.1.78" evidence="3"/>
<evidence type="ECO:0000256" key="3">
    <source>
        <dbReference type="ARBA" id="ARBA00012664"/>
    </source>
</evidence>
<dbReference type="InterPro" id="IPR034964">
    <property type="entry name" value="LS"/>
</dbReference>
<evidence type="ECO:0000256" key="5">
    <source>
        <dbReference type="ARBA" id="ARBA00022679"/>
    </source>
</evidence>
<dbReference type="InterPro" id="IPR036467">
    <property type="entry name" value="LS/RS_sf"/>
</dbReference>
<dbReference type="GO" id="GO:0009349">
    <property type="term" value="C:riboflavin synthase complex"/>
    <property type="evidence" value="ECO:0007669"/>
    <property type="project" value="InterPro"/>
</dbReference>
<name>A0A1W1CL55_9ZZZZ</name>
<evidence type="ECO:0000256" key="1">
    <source>
        <dbReference type="ARBA" id="ARBA00004917"/>
    </source>
</evidence>
<comment type="similarity">
    <text evidence="2">Belongs to the DMRL synthase family.</text>
</comment>
<keyword evidence="5 7" id="KW-0808">Transferase</keyword>
<dbReference type="UniPathway" id="UPA00275">
    <property type="reaction ID" value="UER00404"/>
</dbReference>
<dbReference type="AlphaFoldDB" id="A0A1W1CL55"/>
<dbReference type="HAMAP" id="MF_00178">
    <property type="entry name" value="Lumazine_synth"/>
    <property type="match status" value="1"/>
</dbReference>
<dbReference type="EMBL" id="FPHE01000152">
    <property type="protein sequence ID" value="SFV66499.1"/>
    <property type="molecule type" value="Genomic_DNA"/>
</dbReference>
<dbReference type="FunFam" id="3.40.50.960:FF:000001">
    <property type="entry name" value="6,7-dimethyl-8-ribityllumazine synthase"/>
    <property type="match status" value="1"/>
</dbReference>
<dbReference type="PANTHER" id="PTHR21058">
    <property type="entry name" value="6,7-DIMETHYL-8-RIBITYLLUMAZINE SYNTHASE DMRL SYNTHASE LUMAZINE SYNTHASE"/>
    <property type="match status" value="1"/>
</dbReference>
<evidence type="ECO:0000256" key="6">
    <source>
        <dbReference type="ARBA" id="ARBA00048785"/>
    </source>
</evidence>
<dbReference type="GO" id="GO:0000906">
    <property type="term" value="F:6,7-dimethyl-8-ribityllumazine synthase activity"/>
    <property type="evidence" value="ECO:0007669"/>
    <property type="project" value="UniProtKB-EC"/>
</dbReference>
<comment type="pathway">
    <text evidence="1">Cofactor biosynthesis; riboflavin biosynthesis; riboflavin from 2-hydroxy-3-oxobutyl phosphate and 5-amino-6-(D-ribitylamino)uracil: step 1/2.</text>
</comment>
<dbReference type="InterPro" id="IPR002180">
    <property type="entry name" value="LS/RS"/>
</dbReference>
<evidence type="ECO:0000256" key="4">
    <source>
        <dbReference type="ARBA" id="ARBA00022619"/>
    </source>
</evidence>
<gene>
    <name evidence="7" type="ORF">MNB_SV-12-1368</name>
</gene>
<proteinExistence type="inferred from homology"/>
<dbReference type="Pfam" id="PF00885">
    <property type="entry name" value="DMRL_synthase"/>
    <property type="match status" value="1"/>
</dbReference>
<evidence type="ECO:0000313" key="7">
    <source>
        <dbReference type="EMBL" id="SFV66499.1"/>
    </source>
</evidence>
<accession>A0A1W1CL55</accession>
<dbReference type="Gene3D" id="3.40.50.960">
    <property type="entry name" value="Lumazine/riboflavin synthase"/>
    <property type="match status" value="1"/>
</dbReference>
<reference evidence="7" key="1">
    <citation type="submission" date="2016-10" db="EMBL/GenBank/DDBJ databases">
        <authorList>
            <person name="de Groot N.N."/>
        </authorList>
    </citation>
    <scope>NUCLEOTIDE SEQUENCE</scope>
</reference>
<sequence length="158" mass="16753">MKIVEGNLQVDKSKKVAIINARFNHFITDRLVEGATDAYARHGGDAKDLDLILVPGAFEVPFALDKAFASGKYDAVCCLGAVIRGATPHFDYVSAEATKGVASVTLRHGKPATFGVLTVDSIEQAIERAGTKAGNKGAEAMVGLIEMINLYSELDNGN</sequence>
<dbReference type="SUPFAM" id="SSF52121">
    <property type="entry name" value="Lumazine synthase"/>
    <property type="match status" value="1"/>
</dbReference>
<dbReference type="GO" id="GO:0009231">
    <property type="term" value="P:riboflavin biosynthetic process"/>
    <property type="evidence" value="ECO:0007669"/>
    <property type="project" value="UniProtKB-UniPathway"/>
</dbReference>
<comment type="catalytic activity">
    <reaction evidence="6">
        <text>(2S)-2-hydroxy-3-oxobutyl phosphate + 5-amino-6-(D-ribitylamino)uracil = 6,7-dimethyl-8-(1-D-ribityl)lumazine + phosphate + 2 H2O + H(+)</text>
        <dbReference type="Rhea" id="RHEA:26152"/>
        <dbReference type="ChEBI" id="CHEBI:15377"/>
        <dbReference type="ChEBI" id="CHEBI:15378"/>
        <dbReference type="ChEBI" id="CHEBI:15934"/>
        <dbReference type="ChEBI" id="CHEBI:43474"/>
        <dbReference type="ChEBI" id="CHEBI:58201"/>
        <dbReference type="ChEBI" id="CHEBI:58830"/>
        <dbReference type="EC" id="2.5.1.78"/>
    </reaction>
</comment>
<dbReference type="PANTHER" id="PTHR21058:SF0">
    <property type="entry name" value="6,7-DIMETHYL-8-RIBITYLLUMAZINE SYNTHASE"/>
    <property type="match status" value="1"/>
</dbReference>